<proteinExistence type="predicted"/>
<reference evidence="2" key="1">
    <citation type="submission" date="2023-07" db="EMBL/GenBank/DDBJ databases">
        <title>Structural and functional analysis of rice phyllospheric bacteria for their antimicrobial properties and defense elicitation against blast disease.</title>
        <authorList>
            <person name="Sahu K.P."/>
            <person name="Asharani P."/>
            <person name="Kumar M."/>
            <person name="Reddy B."/>
            <person name="Kumar A."/>
        </authorList>
    </citation>
    <scope>NUCLEOTIDE SEQUENCE [LARGE SCALE GENOMIC DNA]</scope>
    <source>
        <strain evidence="2">OsEp_Plm_30P10</strain>
    </source>
</reference>
<dbReference type="Proteomes" id="UP001288620">
    <property type="component" value="Unassembled WGS sequence"/>
</dbReference>
<dbReference type="Pfam" id="PF10820">
    <property type="entry name" value="DUF2543"/>
    <property type="match status" value="1"/>
</dbReference>
<gene>
    <name evidence="1" type="ORF">N4G40_18220</name>
</gene>
<dbReference type="InterPro" id="IPR020251">
    <property type="entry name" value="Uncharacterised_YmjA"/>
</dbReference>
<dbReference type="RefSeq" id="WP_322544082.1">
    <property type="nucleotide sequence ID" value="NZ_JAOBTT010000002.1"/>
</dbReference>
<sequence length="81" mass="9190">MKDTIPMKFYDITEEYAQEAATPVQEAEHDALAHYFELLITRLMNGEEISEAAQADMAQQAGINPDRIDDIAQFLNTWGNE</sequence>
<dbReference type="EMBL" id="JAOBTT010000002">
    <property type="protein sequence ID" value="MDZ7280193.1"/>
    <property type="molecule type" value="Genomic_DNA"/>
</dbReference>
<evidence type="ECO:0000313" key="1">
    <source>
        <dbReference type="EMBL" id="MDZ7280193.1"/>
    </source>
</evidence>
<evidence type="ECO:0000313" key="2">
    <source>
        <dbReference type="Proteomes" id="UP001288620"/>
    </source>
</evidence>
<accession>A0ABU5LJV4</accession>
<comment type="caution">
    <text evidence="1">The sequence shown here is derived from an EMBL/GenBank/DDBJ whole genome shotgun (WGS) entry which is preliminary data.</text>
</comment>
<keyword evidence="2" id="KW-1185">Reference proteome</keyword>
<protein>
    <submittedName>
        <fullName evidence="1">DUF2543 family protein</fullName>
    </submittedName>
</protein>
<organism evidence="1 2">
    <name type="scientific">Pantoea eucrina</name>
    <dbReference type="NCBI Taxonomy" id="472693"/>
    <lineage>
        <taxon>Bacteria</taxon>
        <taxon>Pseudomonadati</taxon>
        <taxon>Pseudomonadota</taxon>
        <taxon>Gammaproteobacteria</taxon>
        <taxon>Enterobacterales</taxon>
        <taxon>Erwiniaceae</taxon>
        <taxon>Pantoea</taxon>
    </lineage>
</organism>
<name>A0ABU5LJV4_9GAMM</name>